<comment type="caution">
    <text evidence="3">The sequence shown here is derived from an EMBL/GenBank/DDBJ whole genome shotgun (WGS) entry which is preliminary data.</text>
</comment>
<keyword evidence="1" id="KW-0472">Membrane</keyword>
<feature type="domain" description="SXP/RAL-2 family protein Ani s 5-like cation-binding" evidence="2">
    <location>
        <begin position="127"/>
        <end position="220"/>
    </location>
</feature>
<name>A0AA36D189_9BILA</name>
<keyword evidence="4" id="KW-1185">Reference proteome</keyword>
<protein>
    <recommendedName>
        <fullName evidence="2">SXP/RAL-2 family protein Ani s 5-like cation-binding domain-containing protein</fullName>
    </recommendedName>
</protein>
<keyword evidence="1" id="KW-0812">Transmembrane</keyword>
<evidence type="ECO:0000313" key="3">
    <source>
        <dbReference type="EMBL" id="CAJ0578801.1"/>
    </source>
</evidence>
<evidence type="ECO:0000313" key="4">
    <source>
        <dbReference type="Proteomes" id="UP001177023"/>
    </source>
</evidence>
<accession>A0AA36D189</accession>
<dbReference type="Proteomes" id="UP001177023">
    <property type="component" value="Unassembled WGS sequence"/>
</dbReference>
<reference evidence="3" key="1">
    <citation type="submission" date="2023-06" db="EMBL/GenBank/DDBJ databases">
        <authorList>
            <person name="Delattre M."/>
        </authorList>
    </citation>
    <scope>NUCLEOTIDE SEQUENCE</scope>
    <source>
        <strain evidence="3">AF72</strain>
    </source>
</reference>
<dbReference type="EMBL" id="CATQJA010002654">
    <property type="protein sequence ID" value="CAJ0578801.1"/>
    <property type="molecule type" value="Genomic_DNA"/>
</dbReference>
<sequence>MNDHQSNIKMSLKYLLLLSIFSTAFGFNNFFRRFYEDKKWDSFLNIASEEPVDITFPPSETTPADVEAEAKKEEVTLAPIYKVTEAKLREVTTSTALVSTSVPKNKDCAGRLMSIPEFVEKLNCTAAEEWNRIMVSQNRPRMELRQQLIDWAVKYSVQSELVNFFDDLEQQYKKRSEKYAEVLNNVDTMLQRIDGLAQDETLSRSEERLAVAQLYDEADKIVIEVVNLMVQLVRSWAGEKLPFRKMRPLQGVRQIWTEI</sequence>
<dbReference type="InterPro" id="IPR003677">
    <property type="entry name" value="ANIS5_cation-bd"/>
</dbReference>
<feature type="non-terminal residue" evidence="3">
    <location>
        <position position="1"/>
    </location>
</feature>
<feature type="transmembrane region" description="Helical" evidence="1">
    <location>
        <begin position="12"/>
        <end position="31"/>
    </location>
</feature>
<keyword evidence="1" id="KW-1133">Transmembrane helix</keyword>
<evidence type="ECO:0000259" key="2">
    <source>
        <dbReference type="Pfam" id="PF02520"/>
    </source>
</evidence>
<dbReference type="AlphaFoldDB" id="A0AA36D189"/>
<proteinExistence type="predicted"/>
<organism evidence="3 4">
    <name type="scientific">Mesorhabditis spiculigera</name>
    <dbReference type="NCBI Taxonomy" id="96644"/>
    <lineage>
        <taxon>Eukaryota</taxon>
        <taxon>Metazoa</taxon>
        <taxon>Ecdysozoa</taxon>
        <taxon>Nematoda</taxon>
        <taxon>Chromadorea</taxon>
        <taxon>Rhabditida</taxon>
        <taxon>Rhabditina</taxon>
        <taxon>Rhabditomorpha</taxon>
        <taxon>Rhabditoidea</taxon>
        <taxon>Rhabditidae</taxon>
        <taxon>Mesorhabditinae</taxon>
        <taxon>Mesorhabditis</taxon>
    </lineage>
</organism>
<evidence type="ECO:0000256" key="1">
    <source>
        <dbReference type="SAM" id="Phobius"/>
    </source>
</evidence>
<gene>
    <name evidence="3" type="ORF">MSPICULIGERA_LOCUS17042</name>
</gene>
<dbReference type="Pfam" id="PF02520">
    <property type="entry name" value="ANIS5_cation-bd"/>
    <property type="match status" value="1"/>
</dbReference>